<dbReference type="RefSeq" id="WP_229672489.1">
    <property type="nucleotide sequence ID" value="NZ_BMIR01000007.1"/>
</dbReference>
<reference evidence="2" key="1">
    <citation type="journal article" date="2014" name="Int. J. Syst. Evol. Microbiol.">
        <title>Complete genome sequence of Corynebacterium casei LMG S-19264T (=DSM 44701T), isolated from a smear-ripened cheese.</title>
        <authorList>
            <consortium name="US DOE Joint Genome Institute (JGI-PGF)"/>
            <person name="Walter F."/>
            <person name="Albersmeier A."/>
            <person name="Kalinowski J."/>
            <person name="Ruckert C."/>
        </authorList>
    </citation>
    <scope>NUCLEOTIDE SEQUENCE</scope>
    <source>
        <strain evidence="2">CGMCC 1.15371</strain>
    </source>
</reference>
<dbReference type="EMBL" id="BMIR01000007">
    <property type="protein sequence ID" value="GGE40550.1"/>
    <property type="molecule type" value="Genomic_DNA"/>
</dbReference>
<evidence type="ECO:0000313" key="3">
    <source>
        <dbReference type="Proteomes" id="UP000628775"/>
    </source>
</evidence>
<dbReference type="Pfam" id="PF13529">
    <property type="entry name" value="Peptidase_C39_2"/>
    <property type="match status" value="1"/>
</dbReference>
<proteinExistence type="predicted"/>
<evidence type="ECO:0000259" key="1">
    <source>
        <dbReference type="Pfam" id="PF13529"/>
    </source>
</evidence>
<dbReference type="PIRSF" id="PIRSF032442">
    <property type="entry name" value="UCP032442"/>
    <property type="match status" value="1"/>
</dbReference>
<accession>A0A8J2W1X4</accession>
<dbReference type="Proteomes" id="UP000628775">
    <property type="component" value="Unassembled WGS sequence"/>
</dbReference>
<dbReference type="PANTHER" id="PTHR37806:SF1">
    <property type="entry name" value="PEPTIDASE C39-LIKE DOMAIN-CONTAINING PROTEIN"/>
    <property type="match status" value="1"/>
</dbReference>
<reference evidence="2" key="2">
    <citation type="submission" date="2020-09" db="EMBL/GenBank/DDBJ databases">
        <authorList>
            <person name="Sun Q."/>
            <person name="Zhou Y."/>
        </authorList>
    </citation>
    <scope>NUCLEOTIDE SEQUENCE</scope>
    <source>
        <strain evidence="2">CGMCC 1.15371</strain>
    </source>
</reference>
<feature type="domain" description="Peptidase C39-like" evidence="1">
    <location>
        <begin position="86"/>
        <end position="251"/>
    </location>
</feature>
<dbReference type="InterPro" id="IPR039564">
    <property type="entry name" value="Peptidase_C39-like"/>
</dbReference>
<dbReference type="CDD" id="cd02549">
    <property type="entry name" value="Peptidase_C39A"/>
    <property type="match status" value="1"/>
</dbReference>
<protein>
    <recommendedName>
        <fullName evidence="1">Peptidase C39-like domain-containing protein</fullName>
    </recommendedName>
</protein>
<evidence type="ECO:0000313" key="2">
    <source>
        <dbReference type="EMBL" id="GGE40550.1"/>
    </source>
</evidence>
<sequence length="296" mass="33317">MRKKFLPIVFILILSGAIIGTRVFKVYSQSLSTSDLVMSQQTKKKATPAKLQTKESEDVTMQVRQQRLTKVKAERRPFKLPSEAHLNVPLIKQLPELPRGCEVTSLAMLLNYAGYSVSKETLAKQVKKDPTPYKKTNGHVHFGNPNHGFVGAMDTFDKPGLGVYHGPIAELAERYMGERVIDLTGKSFSTVLKQLAEGAPVWIINNTLFTKLSDTYWEKWSTPEGPIEITYKEHSVLVTGYDNQWIYFNDPLAGKKDRRIKRASFIEGWKQMGSQAISYDVTDAAQLVNNTVRPAP</sequence>
<name>A0A8J2W1X4_9BACL</name>
<gene>
    <name evidence="2" type="ORF">GCM10011391_19150</name>
</gene>
<dbReference type="Gene3D" id="3.90.70.10">
    <property type="entry name" value="Cysteine proteinases"/>
    <property type="match status" value="1"/>
</dbReference>
<dbReference type="PANTHER" id="PTHR37806">
    <property type="entry name" value="LMO0724 PROTEIN"/>
    <property type="match status" value="1"/>
</dbReference>
<dbReference type="InterPro" id="IPR039563">
    <property type="entry name" value="Peptidase_C39_single_dom"/>
</dbReference>
<organism evidence="2 3">
    <name type="scientific">Pullulanibacillus camelliae</name>
    <dbReference type="NCBI Taxonomy" id="1707096"/>
    <lineage>
        <taxon>Bacteria</taxon>
        <taxon>Bacillati</taxon>
        <taxon>Bacillota</taxon>
        <taxon>Bacilli</taxon>
        <taxon>Bacillales</taxon>
        <taxon>Sporolactobacillaceae</taxon>
        <taxon>Pullulanibacillus</taxon>
    </lineage>
</organism>
<dbReference type="AlphaFoldDB" id="A0A8J2W1X4"/>
<comment type="caution">
    <text evidence="2">The sequence shown here is derived from an EMBL/GenBank/DDBJ whole genome shotgun (WGS) entry which is preliminary data.</text>
</comment>
<dbReference type="InterPro" id="IPR016997">
    <property type="entry name" value="UCP032442"/>
</dbReference>
<keyword evidence="3" id="KW-1185">Reference proteome</keyword>